<keyword evidence="2" id="KW-1185">Reference proteome</keyword>
<dbReference type="SUPFAM" id="SSF103032">
    <property type="entry name" value="Hypothetical protein YwqG"/>
    <property type="match status" value="2"/>
</dbReference>
<sequence>MTEAAERIIDKLLARYRRDAVLLHRPYPPHSAPRTNSKFGGLPRLPEHHEWPRMPSGVPLHFLAQIDCADIGHPSPLPERGVLFFFGRSDDEQVWDADRPQEACRVLYVQDAFALTPLRAAPDDLPPIGGLYPPPFARPFLHRDEPGPNLYVEWPIQPLRFDSWPDGSAVHEAISPPFDWGQLNPARLFGKPRFPAWVERAGEIEEIVEAYDEMLERRRDAEYYRATQEPRPEEEWNGHSTAVALQLYGDDAAPDAFPQLWSHVDFFCRALTVQIAAGRAGFDDPAATTSAAQDWIARAGGEPAGDPVAGADRADFRAWIASLPKRPSLPFNGIVSNAITEASAAVVRAFAGNPERASLISHSSYDIMAPLFCGGSVFGVQFSQMLGHAPSAQEALSVNDPTVCLLSLSTDGGLGWMFGDVGECTFWISPQDLARRDFSRVWGTIEGH</sequence>
<dbReference type="InterPro" id="IPR015315">
    <property type="entry name" value="DUF1963"/>
</dbReference>
<organism evidence="1 2">
    <name type="scientific">Sphingomonas kyeonggiensis</name>
    <dbReference type="NCBI Taxonomy" id="1268553"/>
    <lineage>
        <taxon>Bacteria</taxon>
        <taxon>Pseudomonadati</taxon>
        <taxon>Pseudomonadota</taxon>
        <taxon>Alphaproteobacteria</taxon>
        <taxon>Sphingomonadales</taxon>
        <taxon>Sphingomonadaceae</taxon>
        <taxon>Sphingomonas</taxon>
    </lineage>
</organism>
<dbReference type="Proteomes" id="UP000575241">
    <property type="component" value="Unassembled WGS sequence"/>
</dbReference>
<dbReference type="AlphaFoldDB" id="A0A7W7NV17"/>
<dbReference type="Pfam" id="PF09234">
    <property type="entry name" value="DUF1963"/>
    <property type="match status" value="2"/>
</dbReference>
<evidence type="ECO:0008006" key="3">
    <source>
        <dbReference type="Google" id="ProtNLM"/>
    </source>
</evidence>
<dbReference type="Gene3D" id="2.30.320.10">
    <property type="entry name" value="YwqG-like"/>
    <property type="match status" value="2"/>
</dbReference>
<dbReference type="RefSeq" id="WP_184171138.1">
    <property type="nucleotide sequence ID" value="NZ_JACHLN010000005.1"/>
</dbReference>
<name>A0A7W7NV17_9SPHN</name>
<evidence type="ECO:0000313" key="1">
    <source>
        <dbReference type="EMBL" id="MBB4841414.1"/>
    </source>
</evidence>
<dbReference type="InterPro" id="IPR035948">
    <property type="entry name" value="YwqG-like_sf"/>
</dbReference>
<dbReference type="EMBL" id="JACHLN010000005">
    <property type="protein sequence ID" value="MBB4841414.1"/>
    <property type="molecule type" value="Genomic_DNA"/>
</dbReference>
<protein>
    <recommendedName>
        <fullName evidence="3">DUF1963 domain-containing protein</fullName>
    </recommendedName>
</protein>
<comment type="caution">
    <text evidence="1">The sequence shown here is derived from an EMBL/GenBank/DDBJ whole genome shotgun (WGS) entry which is preliminary data.</text>
</comment>
<dbReference type="PANTHER" id="PTHR36436">
    <property type="entry name" value="SLL5081 PROTEIN"/>
    <property type="match status" value="1"/>
</dbReference>
<proteinExistence type="predicted"/>
<dbReference type="PANTHER" id="PTHR36436:SF6">
    <property type="entry name" value="SLL5081 PROTEIN"/>
    <property type="match status" value="1"/>
</dbReference>
<accession>A0A7W7NV17</accession>
<reference evidence="1 2" key="1">
    <citation type="submission" date="2020-08" db="EMBL/GenBank/DDBJ databases">
        <title>Functional genomics of gut bacteria from endangered species of beetles.</title>
        <authorList>
            <person name="Carlos-Shanley C."/>
        </authorList>
    </citation>
    <scope>NUCLEOTIDE SEQUENCE [LARGE SCALE GENOMIC DNA]</scope>
    <source>
        <strain evidence="1 2">S00224</strain>
    </source>
</reference>
<evidence type="ECO:0000313" key="2">
    <source>
        <dbReference type="Proteomes" id="UP000575241"/>
    </source>
</evidence>
<gene>
    <name evidence="1" type="ORF">HNP52_004516</name>
</gene>